<dbReference type="PANTHER" id="PTHR42709:SF11">
    <property type="entry name" value="DEDA FAMILY PROTEIN"/>
    <property type="match status" value="1"/>
</dbReference>
<accession>A0A072R6V9</accession>
<dbReference type="EMBL" id="ASIV01000001">
    <property type="protein sequence ID" value="KEG21426.1"/>
    <property type="molecule type" value="Genomic_DNA"/>
</dbReference>
<dbReference type="GO" id="GO:0005886">
    <property type="term" value="C:plasma membrane"/>
    <property type="evidence" value="ECO:0007669"/>
    <property type="project" value="TreeGrafter"/>
</dbReference>
<feature type="transmembrane region" description="Helical" evidence="1">
    <location>
        <begin position="58"/>
        <end position="83"/>
    </location>
</feature>
<dbReference type="AlphaFoldDB" id="A0A072R6V9"/>
<gene>
    <name evidence="2" type="ORF">H710_00375</name>
</gene>
<evidence type="ECO:0000313" key="2">
    <source>
        <dbReference type="EMBL" id="KEG21426.1"/>
    </source>
</evidence>
<dbReference type="InterPro" id="IPR051311">
    <property type="entry name" value="DedA_domain"/>
</dbReference>
<reference evidence="2 3" key="1">
    <citation type="submission" date="2013-04" db="EMBL/GenBank/DDBJ databases">
        <title>The Genome Sequence of Bartonella bacilliformis Ver097.</title>
        <authorList>
            <consortium name="The Broad Institute Genomics Platform"/>
            <consortium name="The Broad Institute Genome Sequencing Center for Infectious Disease"/>
            <person name="Feldgarden M."/>
            <person name="Kirby J."/>
            <person name="Birtles R."/>
            <person name="Dasch G."/>
            <person name="Hendrix L."/>
            <person name="Koehler J."/>
            <person name="Walker B."/>
            <person name="Young S.K."/>
            <person name="Zeng Q."/>
            <person name="Gargeya S."/>
            <person name="Fitzgerald M."/>
            <person name="Haas B."/>
            <person name="Abouelleil A."/>
            <person name="Allen A.W."/>
            <person name="Alvarado L."/>
            <person name="Arachchi H.M."/>
            <person name="Berlin A.M."/>
            <person name="Chapman S.B."/>
            <person name="Gainer-Dewar J."/>
            <person name="Goldberg J."/>
            <person name="Griggs A."/>
            <person name="Gujja S."/>
            <person name="Hansen M."/>
            <person name="Howarth C."/>
            <person name="Imamovic A."/>
            <person name="Ireland A."/>
            <person name="Larimer J."/>
            <person name="McCowan C."/>
            <person name="Murphy C."/>
            <person name="Pearson M."/>
            <person name="Poon T.W."/>
            <person name="Priest M."/>
            <person name="Roberts A."/>
            <person name="Saif S."/>
            <person name="Shea T."/>
            <person name="Sisk P."/>
            <person name="Sykes S."/>
            <person name="Wortman J."/>
            <person name="Nusbaum C."/>
            <person name="Birren B."/>
        </authorList>
    </citation>
    <scope>NUCLEOTIDE SEQUENCE [LARGE SCALE GENOMIC DNA]</scope>
    <source>
        <strain evidence="2 3">Ver097</strain>
    </source>
</reference>
<dbReference type="PANTHER" id="PTHR42709">
    <property type="entry name" value="ALKALINE PHOSPHATASE LIKE PROTEIN"/>
    <property type="match status" value="1"/>
</dbReference>
<evidence type="ECO:0000313" key="3">
    <source>
        <dbReference type="Proteomes" id="UP000031740"/>
    </source>
</evidence>
<feature type="transmembrane region" description="Helical" evidence="1">
    <location>
        <begin position="131"/>
        <end position="150"/>
    </location>
</feature>
<keyword evidence="1" id="KW-0472">Membrane</keyword>
<feature type="transmembrane region" description="Helical" evidence="1">
    <location>
        <begin position="103"/>
        <end position="124"/>
    </location>
</feature>
<keyword evidence="1" id="KW-1133">Transmembrane helix</keyword>
<evidence type="ECO:0008006" key="4">
    <source>
        <dbReference type="Google" id="ProtNLM"/>
    </source>
</evidence>
<comment type="caution">
    <text evidence="2">The sequence shown here is derived from an EMBL/GenBank/DDBJ whole genome shotgun (WGS) entry which is preliminary data.</text>
</comment>
<dbReference type="RefSeq" id="WP_041849151.1">
    <property type="nucleotide sequence ID" value="NZ_KL503802.1"/>
</dbReference>
<dbReference type="Proteomes" id="UP000031740">
    <property type="component" value="Unassembled WGS sequence"/>
</dbReference>
<feature type="transmembrane region" description="Helical" evidence="1">
    <location>
        <begin position="23"/>
        <end position="46"/>
    </location>
</feature>
<evidence type="ECO:0000256" key="1">
    <source>
        <dbReference type="SAM" id="Phobius"/>
    </source>
</evidence>
<keyword evidence="1" id="KW-0812">Transmembrane</keyword>
<sequence length="206" mass="23838">MNIKRNIKKIKNWTISLGTRRTASYWLGFIVFIESSFFPIPGDVLYIPMSLLRPKKAYFYAFIATVCSVLGGILGWYIGAYAYDSIARPILEFYDKYDYFQALQTHITQEMLVVCIFLSGLFHIPPIKMTTLFAGAMDIPLWLFSTTSLIARGARFYLFAWLIQRFGSQVLSFISKQWKWVLLIGLIAFGLIYGLFSTVLKYYLNF</sequence>
<proteinExistence type="predicted"/>
<protein>
    <recommendedName>
        <fullName evidence="4">DedA family protein</fullName>
    </recommendedName>
</protein>
<name>A0A072R6V9_BARBA</name>
<dbReference type="PATRIC" id="fig|1293911.3.peg.400"/>
<organism evidence="2 3">
    <name type="scientific">Bartonella bacilliformis Ver097</name>
    <dbReference type="NCBI Taxonomy" id="1293911"/>
    <lineage>
        <taxon>Bacteria</taxon>
        <taxon>Pseudomonadati</taxon>
        <taxon>Pseudomonadota</taxon>
        <taxon>Alphaproteobacteria</taxon>
        <taxon>Hyphomicrobiales</taxon>
        <taxon>Bartonellaceae</taxon>
        <taxon>Bartonella</taxon>
    </lineage>
</organism>
<dbReference type="HOGENOM" id="CLU_098634_1_0_5"/>
<feature type="transmembrane region" description="Helical" evidence="1">
    <location>
        <begin position="181"/>
        <end position="204"/>
    </location>
</feature>